<dbReference type="RefSeq" id="WP_407030718.1">
    <property type="nucleotide sequence ID" value="NZ_JAQGEF010000005.1"/>
</dbReference>
<protein>
    <submittedName>
        <fullName evidence="2">Uncharacterized protein</fullName>
    </submittedName>
</protein>
<name>A0ABT4UJH4_9BACT</name>
<accession>A0ABT4UJH4</accession>
<evidence type="ECO:0000256" key="1">
    <source>
        <dbReference type="SAM" id="MobiDB-lite"/>
    </source>
</evidence>
<reference evidence="2 3" key="1">
    <citation type="submission" date="2022-12" db="EMBL/GenBank/DDBJ databases">
        <title>Chitinophagaceae gen. sp. nov., a new member of the family Chitinophagaceae, isolated from soil in a chemical factory.</title>
        <authorList>
            <person name="Ke Z."/>
        </authorList>
    </citation>
    <scope>NUCLEOTIDE SEQUENCE [LARGE SCALE GENOMIC DNA]</scope>
    <source>
        <strain evidence="2 3">LY-5</strain>
    </source>
</reference>
<comment type="caution">
    <text evidence="2">The sequence shown here is derived from an EMBL/GenBank/DDBJ whole genome shotgun (WGS) entry which is preliminary data.</text>
</comment>
<dbReference type="Proteomes" id="UP001210231">
    <property type="component" value="Unassembled WGS sequence"/>
</dbReference>
<feature type="compositionally biased region" description="Polar residues" evidence="1">
    <location>
        <begin position="27"/>
        <end position="44"/>
    </location>
</feature>
<gene>
    <name evidence="2" type="ORF">O3P16_06190</name>
</gene>
<evidence type="ECO:0000313" key="3">
    <source>
        <dbReference type="Proteomes" id="UP001210231"/>
    </source>
</evidence>
<dbReference type="EMBL" id="JAQGEF010000005">
    <property type="protein sequence ID" value="MDA3614390.1"/>
    <property type="molecule type" value="Genomic_DNA"/>
</dbReference>
<organism evidence="2 3">
    <name type="scientific">Polluticaenibacter yanchengensis</name>
    <dbReference type="NCBI Taxonomy" id="3014562"/>
    <lineage>
        <taxon>Bacteria</taxon>
        <taxon>Pseudomonadati</taxon>
        <taxon>Bacteroidota</taxon>
        <taxon>Chitinophagia</taxon>
        <taxon>Chitinophagales</taxon>
        <taxon>Chitinophagaceae</taxon>
        <taxon>Polluticaenibacter</taxon>
    </lineage>
</organism>
<sequence>MKIQLAKGCGGQQAGAHGAWYEPVKGNSPNGQMASTLPCSTPGK</sequence>
<evidence type="ECO:0000313" key="2">
    <source>
        <dbReference type="EMBL" id="MDA3614390.1"/>
    </source>
</evidence>
<feature type="region of interest" description="Disordered" evidence="1">
    <location>
        <begin position="1"/>
        <end position="44"/>
    </location>
</feature>
<keyword evidence="3" id="KW-1185">Reference proteome</keyword>
<proteinExistence type="predicted"/>